<dbReference type="AlphaFoldDB" id="A0A315XUF7"/>
<comment type="similarity">
    <text evidence="3">Belongs to the Nudix hydrolase family.</text>
</comment>
<dbReference type="PROSITE" id="PS00893">
    <property type="entry name" value="NUDIX_BOX"/>
    <property type="match status" value="1"/>
</dbReference>
<evidence type="ECO:0000313" key="5">
    <source>
        <dbReference type="EMBL" id="PWJ10631.1"/>
    </source>
</evidence>
<evidence type="ECO:0000313" key="6">
    <source>
        <dbReference type="Proteomes" id="UP000245720"/>
    </source>
</evidence>
<dbReference type="PRINTS" id="PR00502">
    <property type="entry name" value="NUDIXFAMILY"/>
</dbReference>
<dbReference type="Pfam" id="PF00293">
    <property type="entry name" value="NUDIX"/>
    <property type="match status" value="1"/>
</dbReference>
<name>A0A315XUF7_RUMFL</name>
<organism evidence="5 6">
    <name type="scientific">Ruminococcus flavefaciens</name>
    <dbReference type="NCBI Taxonomy" id="1265"/>
    <lineage>
        <taxon>Bacteria</taxon>
        <taxon>Bacillati</taxon>
        <taxon>Bacillota</taxon>
        <taxon>Clostridia</taxon>
        <taxon>Eubacteriales</taxon>
        <taxon>Oscillospiraceae</taxon>
        <taxon>Ruminococcus</taxon>
    </lineage>
</organism>
<dbReference type="PANTHER" id="PTHR43046">
    <property type="entry name" value="GDP-MANNOSE MANNOSYL HYDROLASE"/>
    <property type="match status" value="1"/>
</dbReference>
<proteinExistence type="inferred from homology"/>
<protein>
    <submittedName>
        <fullName evidence="5">Mutator protein MutT</fullName>
    </submittedName>
</protein>
<comment type="caution">
    <text evidence="5">The sequence shown here is derived from an EMBL/GenBank/DDBJ whole genome shotgun (WGS) entry which is preliminary data.</text>
</comment>
<sequence length="153" mass="17738">MGYILDLRKELGSRPLIMAGAGVIIINDKNEILLGRRTDNDYWDYPAGSMELGESFEECARREVFEETGLTCGKLEYFMELSGEDTFYEYPNGDQVYLAVIIYICRDFSGELKVQEKEVYEQRFFSIDALPGISPLKIKSRIFEKVRNYIKSR</sequence>
<feature type="domain" description="Nudix hydrolase" evidence="4">
    <location>
        <begin position="16"/>
        <end position="148"/>
    </location>
</feature>
<accession>A0A315XUF7</accession>
<dbReference type="PROSITE" id="PS51462">
    <property type="entry name" value="NUDIX"/>
    <property type="match status" value="1"/>
</dbReference>
<dbReference type="GO" id="GO:0016787">
    <property type="term" value="F:hydrolase activity"/>
    <property type="evidence" value="ECO:0007669"/>
    <property type="project" value="UniProtKB-KW"/>
</dbReference>
<evidence type="ECO:0000256" key="2">
    <source>
        <dbReference type="ARBA" id="ARBA00022801"/>
    </source>
</evidence>
<dbReference type="EMBL" id="QGDI01000013">
    <property type="protein sequence ID" value="PWJ10631.1"/>
    <property type="molecule type" value="Genomic_DNA"/>
</dbReference>
<dbReference type="RefSeq" id="WP_109727678.1">
    <property type="nucleotide sequence ID" value="NZ_QGDI01000013.1"/>
</dbReference>
<dbReference type="SUPFAM" id="SSF55811">
    <property type="entry name" value="Nudix"/>
    <property type="match status" value="1"/>
</dbReference>
<dbReference type="InterPro" id="IPR020476">
    <property type="entry name" value="Nudix_hydrolase"/>
</dbReference>
<dbReference type="Proteomes" id="UP000245720">
    <property type="component" value="Unassembled WGS sequence"/>
</dbReference>
<dbReference type="InterPro" id="IPR015797">
    <property type="entry name" value="NUDIX_hydrolase-like_dom_sf"/>
</dbReference>
<dbReference type="Gene3D" id="3.90.79.10">
    <property type="entry name" value="Nucleoside Triphosphate Pyrophosphohydrolase"/>
    <property type="match status" value="1"/>
</dbReference>
<dbReference type="CDD" id="cd04677">
    <property type="entry name" value="NUDIX_Hydrolase"/>
    <property type="match status" value="1"/>
</dbReference>
<evidence type="ECO:0000256" key="3">
    <source>
        <dbReference type="RuleBase" id="RU003476"/>
    </source>
</evidence>
<keyword evidence="2 3" id="KW-0378">Hydrolase</keyword>
<dbReference type="OrthoDB" id="9787476at2"/>
<reference evidence="5 6" key="1">
    <citation type="submission" date="2018-05" db="EMBL/GenBank/DDBJ databases">
        <title>The Hungate 1000. A catalogue of reference genomes from the rumen microbiome.</title>
        <authorList>
            <person name="Kelly W."/>
        </authorList>
    </citation>
    <scope>NUCLEOTIDE SEQUENCE [LARGE SCALE GENOMIC DNA]</scope>
    <source>
        <strain evidence="5 6">SAb67</strain>
    </source>
</reference>
<dbReference type="InterPro" id="IPR020084">
    <property type="entry name" value="NUDIX_hydrolase_CS"/>
</dbReference>
<dbReference type="STRING" id="1265.SAMN02910280_2188"/>
<dbReference type="PANTHER" id="PTHR43046:SF2">
    <property type="entry name" value="8-OXO-DGTP DIPHOSPHATASE-RELATED"/>
    <property type="match status" value="1"/>
</dbReference>
<gene>
    <name evidence="5" type="ORF">IE37_02990</name>
</gene>
<dbReference type="InterPro" id="IPR000086">
    <property type="entry name" value="NUDIX_hydrolase_dom"/>
</dbReference>
<evidence type="ECO:0000256" key="1">
    <source>
        <dbReference type="ARBA" id="ARBA00001946"/>
    </source>
</evidence>
<evidence type="ECO:0000259" key="4">
    <source>
        <dbReference type="PROSITE" id="PS51462"/>
    </source>
</evidence>
<comment type="cofactor">
    <cofactor evidence="1">
        <name>Mg(2+)</name>
        <dbReference type="ChEBI" id="CHEBI:18420"/>
    </cofactor>
</comment>